<dbReference type="Pfam" id="PF12802">
    <property type="entry name" value="MarR_2"/>
    <property type="match status" value="1"/>
</dbReference>
<proteinExistence type="predicted"/>
<dbReference type="PROSITE" id="PS01117">
    <property type="entry name" value="HTH_MARR_1"/>
    <property type="match status" value="1"/>
</dbReference>
<dbReference type="CDD" id="cd00090">
    <property type="entry name" value="HTH_ARSR"/>
    <property type="match status" value="1"/>
</dbReference>
<dbReference type="PANTHER" id="PTHR33164">
    <property type="entry name" value="TRANSCRIPTIONAL REGULATOR, MARR FAMILY"/>
    <property type="match status" value="1"/>
</dbReference>
<dbReference type="AlphaFoldDB" id="A0A1Y5PAD5"/>
<dbReference type="EMBL" id="FLQS01000018">
    <property type="protein sequence ID" value="SBS75643.1"/>
    <property type="molecule type" value="Genomic_DNA"/>
</dbReference>
<sequence length="155" mass="17173">MDRGDADQLHVLFMDLVRVAGVIRPDQEIPGFPISMSQAFAVHELDTDVPLSQRELADRLRLEKSTVSRMIADLERLGLVDRERDPASRRTKRLRLTSEGRALHVRIAANYGEQFRHWAAGLSDAESAALLVGLPALIRVVRETVTESATSASSS</sequence>
<dbReference type="InterPro" id="IPR036388">
    <property type="entry name" value="WH-like_DNA-bd_sf"/>
</dbReference>
<reference evidence="5" key="1">
    <citation type="submission" date="2016-03" db="EMBL/GenBank/DDBJ databases">
        <authorList>
            <person name="Ploux O."/>
        </authorList>
    </citation>
    <scope>NUCLEOTIDE SEQUENCE</scope>
    <source>
        <strain evidence="5">UC10</strain>
    </source>
</reference>
<dbReference type="InterPro" id="IPR000835">
    <property type="entry name" value="HTH_MarR-typ"/>
</dbReference>
<evidence type="ECO:0000313" key="5">
    <source>
        <dbReference type="EMBL" id="SBS75643.1"/>
    </source>
</evidence>
<dbReference type="GO" id="GO:0003677">
    <property type="term" value="F:DNA binding"/>
    <property type="evidence" value="ECO:0007669"/>
    <property type="project" value="UniProtKB-KW"/>
</dbReference>
<dbReference type="InterPro" id="IPR039422">
    <property type="entry name" value="MarR/SlyA-like"/>
</dbReference>
<dbReference type="SMART" id="SM00419">
    <property type="entry name" value="HTH_CRP"/>
    <property type="match status" value="1"/>
</dbReference>
<dbReference type="SMART" id="SM00347">
    <property type="entry name" value="HTH_MARR"/>
    <property type="match status" value="1"/>
</dbReference>
<evidence type="ECO:0000256" key="3">
    <source>
        <dbReference type="ARBA" id="ARBA00023163"/>
    </source>
</evidence>
<dbReference type="SUPFAM" id="SSF46785">
    <property type="entry name" value="Winged helix' DNA-binding domain"/>
    <property type="match status" value="1"/>
</dbReference>
<dbReference type="PANTHER" id="PTHR33164:SF57">
    <property type="entry name" value="MARR-FAMILY TRANSCRIPTIONAL REGULATOR"/>
    <property type="match status" value="1"/>
</dbReference>
<accession>A0A1Y5PAD5</accession>
<dbReference type="InterPro" id="IPR023187">
    <property type="entry name" value="Tscrpt_reg_MarR-type_CS"/>
</dbReference>
<name>A0A1Y5PAD5_9MYCO</name>
<keyword evidence="1" id="KW-0805">Transcription regulation</keyword>
<dbReference type="InterPro" id="IPR011991">
    <property type="entry name" value="ArsR-like_HTH"/>
</dbReference>
<keyword evidence="3" id="KW-0804">Transcription</keyword>
<evidence type="ECO:0000256" key="2">
    <source>
        <dbReference type="ARBA" id="ARBA00023125"/>
    </source>
</evidence>
<dbReference type="PRINTS" id="PR00598">
    <property type="entry name" value="HTHMARR"/>
</dbReference>
<dbReference type="GO" id="GO:0006950">
    <property type="term" value="P:response to stress"/>
    <property type="evidence" value="ECO:0007669"/>
    <property type="project" value="TreeGrafter"/>
</dbReference>
<dbReference type="InterPro" id="IPR036390">
    <property type="entry name" value="WH_DNA-bd_sf"/>
</dbReference>
<evidence type="ECO:0000256" key="1">
    <source>
        <dbReference type="ARBA" id="ARBA00023015"/>
    </source>
</evidence>
<protein>
    <recommendedName>
        <fullName evidence="4">HTH marR-type domain-containing protein</fullName>
    </recommendedName>
</protein>
<keyword evidence="2" id="KW-0238">DNA-binding</keyword>
<evidence type="ECO:0000259" key="4">
    <source>
        <dbReference type="PROSITE" id="PS50995"/>
    </source>
</evidence>
<dbReference type="InterPro" id="IPR012318">
    <property type="entry name" value="HTH_CRP"/>
</dbReference>
<organism evidence="5">
    <name type="scientific">uncultured Mycobacterium sp</name>
    <dbReference type="NCBI Taxonomy" id="171292"/>
    <lineage>
        <taxon>Bacteria</taxon>
        <taxon>Bacillati</taxon>
        <taxon>Actinomycetota</taxon>
        <taxon>Actinomycetes</taxon>
        <taxon>Mycobacteriales</taxon>
        <taxon>Mycobacteriaceae</taxon>
        <taxon>Mycobacterium</taxon>
        <taxon>environmental samples</taxon>
    </lineage>
</organism>
<dbReference type="Gene3D" id="1.10.10.10">
    <property type="entry name" value="Winged helix-like DNA-binding domain superfamily/Winged helix DNA-binding domain"/>
    <property type="match status" value="1"/>
</dbReference>
<feature type="domain" description="HTH marR-type" evidence="4">
    <location>
        <begin position="9"/>
        <end position="139"/>
    </location>
</feature>
<dbReference type="GO" id="GO:0003700">
    <property type="term" value="F:DNA-binding transcription factor activity"/>
    <property type="evidence" value="ECO:0007669"/>
    <property type="project" value="InterPro"/>
</dbReference>
<dbReference type="PROSITE" id="PS50995">
    <property type="entry name" value="HTH_MARR_2"/>
    <property type="match status" value="1"/>
</dbReference>
<gene>
    <name evidence="5" type="ORF">MHPYR_250045</name>
</gene>